<dbReference type="Proteomes" id="UP000821845">
    <property type="component" value="Chromosome 3"/>
</dbReference>
<evidence type="ECO:0000313" key="1">
    <source>
        <dbReference type="EMBL" id="KAH6935175.1"/>
    </source>
</evidence>
<reference evidence="1" key="1">
    <citation type="submission" date="2020-05" db="EMBL/GenBank/DDBJ databases">
        <title>Large-scale comparative analyses of tick genomes elucidate their genetic diversity and vector capacities.</title>
        <authorList>
            <person name="Jia N."/>
            <person name="Wang J."/>
            <person name="Shi W."/>
            <person name="Du L."/>
            <person name="Sun Y."/>
            <person name="Zhan W."/>
            <person name="Jiang J."/>
            <person name="Wang Q."/>
            <person name="Zhang B."/>
            <person name="Ji P."/>
            <person name="Sakyi L.B."/>
            <person name="Cui X."/>
            <person name="Yuan T."/>
            <person name="Jiang B."/>
            <person name="Yang W."/>
            <person name="Lam T.T.-Y."/>
            <person name="Chang Q."/>
            <person name="Ding S."/>
            <person name="Wang X."/>
            <person name="Zhu J."/>
            <person name="Ruan X."/>
            <person name="Zhao L."/>
            <person name="Wei J."/>
            <person name="Que T."/>
            <person name="Du C."/>
            <person name="Cheng J."/>
            <person name="Dai P."/>
            <person name="Han X."/>
            <person name="Huang E."/>
            <person name="Gao Y."/>
            <person name="Liu J."/>
            <person name="Shao H."/>
            <person name="Ye R."/>
            <person name="Li L."/>
            <person name="Wei W."/>
            <person name="Wang X."/>
            <person name="Wang C."/>
            <person name="Yang T."/>
            <person name="Huo Q."/>
            <person name="Li W."/>
            <person name="Guo W."/>
            <person name="Chen H."/>
            <person name="Zhou L."/>
            <person name="Ni X."/>
            <person name="Tian J."/>
            <person name="Zhou Y."/>
            <person name="Sheng Y."/>
            <person name="Liu T."/>
            <person name="Pan Y."/>
            <person name="Xia L."/>
            <person name="Li J."/>
            <person name="Zhao F."/>
            <person name="Cao W."/>
        </authorList>
    </citation>
    <scope>NUCLEOTIDE SEQUENCE</scope>
    <source>
        <strain evidence="1">Hyas-2018</strain>
    </source>
</reference>
<sequence length="390" mass="42504">MERAASHQRRLGASSVPKDHIPFPPLHRNKGTAERERKRRTATRLFSSSLTRTNNCGTAVPNMEHHDAVASPTESVLDVRPHPLRSSDPALWFVQVAHVVANMSPATASEVRDILLAPAEEDARCAYGSSYTRSNLRPLTWPNVETNAETIGKHDKARQTSGATASGETEIFKIAVLADRLMAVTTPAVATRFVKIFLASPTPSQHYRRAEAKGLFGVLHNTDSCAGTVVSSVTLHGNVCHPARNRETPEPALRATGATCLGKVARRSSAERSSDCARVLRLAVSGLPEGGIRSAYEQPKRSAVCCCRFRKRKRDEARALSRAYSDFAHHKMAASSDGMLSASAAASLSSAQRKPRKRSRIDEYFASCSRMCEPLWQSCCMGGCCKMSCK</sequence>
<name>A0ACB7SKK5_HYAAI</name>
<keyword evidence="2" id="KW-1185">Reference proteome</keyword>
<protein>
    <submittedName>
        <fullName evidence="1">Uncharacterized protein</fullName>
    </submittedName>
</protein>
<proteinExistence type="predicted"/>
<accession>A0ACB7SKK5</accession>
<comment type="caution">
    <text evidence="1">The sequence shown here is derived from an EMBL/GenBank/DDBJ whole genome shotgun (WGS) entry which is preliminary data.</text>
</comment>
<gene>
    <name evidence="1" type="ORF">HPB50_004331</name>
</gene>
<evidence type="ECO:0000313" key="2">
    <source>
        <dbReference type="Proteomes" id="UP000821845"/>
    </source>
</evidence>
<dbReference type="EMBL" id="CM023483">
    <property type="protein sequence ID" value="KAH6935175.1"/>
    <property type="molecule type" value="Genomic_DNA"/>
</dbReference>
<organism evidence="1 2">
    <name type="scientific">Hyalomma asiaticum</name>
    <name type="common">Tick</name>
    <dbReference type="NCBI Taxonomy" id="266040"/>
    <lineage>
        <taxon>Eukaryota</taxon>
        <taxon>Metazoa</taxon>
        <taxon>Ecdysozoa</taxon>
        <taxon>Arthropoda</taxon>
        <taxon>Chelicerata</taxon>
        <taxon>Arachnida</taxon>
        <taxon>Acari</taxon>
        <taxon>Parasitiformes</taxon>
        <taxon>Ixodida</taxon>
        <taxon>Ixodoidea</taxon>
        <taxon>Ixodidae</taxon>
        <taxon>Hyalomminae</taxon>
        <taxon>Hyalomma</taxon>
    </lineage>
</organism>